<keyword evidence="3" id="KW-1185">Reference proteome</keyword>
<keyword evidence="1" id="KW-0732">Signal</keyword>
<dbReference type="AlphaFoldDB" id="A0AAD9NZM4"/>
<sequence length="157" mass="18244">MDDIKCIVNIVCLLILISYISSKHRGNCSCIFDEIKLETPQKTTLRYEKDAENVAGIRSKRSESQQDQASSSLYQPIRIAIEYSDIDYELNLAEQEELKRLVENMVRKVTNIFSGKVMKFHCFDNRNCCAEYSLELQLVACWVIVYFLFQPSSLHCR</sequence>
<reference evidence="2" key="1">
    <citation type="journal article" date="2023" name="Mol. Biol. Evol.">
        <title>Third-Generation Sequencing Reveals the Adaptive Role of the Epigenome in Three Deep-Sea Polychaetes.</title>
        <authorList>
            <person name="Perez M."/>
            <person name="Aroh O."/>
            <person name="Sun Y."/>
            <person name="Lan Y."/>
            <person name="Juniper S.K."/>
            <person name="Young C.R."/>
            <person name="Angers B."/>
            <person name="Qian P.Y."/>
        </authorList>
    </citation>
    <scope>NUCLEOTIDE SEQUENCE</scope>
    <source>
        <strain evidence="2">R07B-5</strain>
    </source>
</reference>
<feature type="chain" id="PRO_5042227223" evidence="1">
    <location>
        <begin position="23"/>
        <end position="157"/>
    </location>
</feature>
<organism evidence="2 3">
    <name type="scientific">Ridgeia piscesae</name>
    <name type="common">Tubeworm</name>
    <dbReference type="NCBI Taxonomy" id="27915"/>
    <lineage>
        <taxon>Eukaryota</taxon>
        <taxon>Metazoa</taxon>
        <taxon>Spiralia</taxon>
        <taxon>Lophotrochozoa</taxon>
        <taxon>Annelida</taxon>
        <taxon>Polychaeta</taxon>
        <taxon>Sedentaria</taxon>
        <taxon>Canalipalpata</taxon>
        <taxon>Sabellida</taxon>
        <taxon>Siboglinidae</taxon>
        <taxon>Ridgeia</taxon>
    </lineage>
</organism>
<name>A0AAD9NZM4_RIDPI</name>
<evidence type="ECO:0000313" key="3">
    <source>
        <dbReference type="Proteomes" id="UP001209878"/>
    </source>
</evidence>
<feature type="signal peptide" evidence="1">
    <location>
        <begin position="1"/>
        <end position="22"/>
    </location>
</feature>
<accession>A0AAD9NZM4</accession>
<dbReference type="Proteomes" id="UP001209878">
    <property type="component" value="Unassembled WGS sequence"/>
</dbReference>
<protein>
    <submittedName>
        <fullName evidence="2">Uncharacterized protein</fullName>
    </submittedName>
</protein>
<evidence type="ECO:0000313" key="2">
    <source>
        <dbReference type="EMBL" id="KAK2185438.1"/>
    </source>
</evidence>
<proteinExistence type="predicted"/>
<dbReference type="EMBL" id="JAODUO010000236">
    <property type="protein sequence ID" value="KAK2185438.1"/>
    <property type="molecule type" value="Genomic_DNA"/>
</dbReference>
<evidence type="ECO:0000256" key="1">
    <source>
        <dbReference type="SAM" id="SignalP"/>
    </source>
</evidence>
<gene>
    <name evidence="2" type="ORF">NP493_236g02004</name>
</gene>
<comment type="caution">
    <text evidence="2">The sequence shown here is derived from an EMBL/GenBank/DDBJ whole genome shotgun (WGS) entry which is preliminary data.</text>
</comment>